<dbReference type="Proteomes" id="UP001175226">
    <property type="component" value="Unassembled WGS sequence"/>
</dbReference>
<protein>
    <recommendedName>
        <fullName evidence="5">MYND-type domain-containing protein</fullName>
    </recommendedName>
</protein>
<dbReference type="GO" id="GO:0008270">
    <property type="term" value="F:zinc ion binding"/>
    <property type="evidence" value="ECO:0007669"/>
    <property type="project" value="UniProtKB-KW"/>
</dbReference>
<organism evidence="6 7">
    <name type="scientific">Armillaria borealis</name>
    <dbReference type="NCBI Taxonomy" id="47425"/>
    <lineage>
        <taxon>Eukaryota</taxon>
        <taxon>Fungi</taxon>
        <taxon>Dikarya</taxon>
        <taxon>Basidiomycota</taxon>
        <taxon>Agaricomycotina</taxon>
        <taxon>Agaricomycetes</taxon>
        <taxon>Agaricomycetidae</taxon>
        <taxon>Agaricales</taxon>
        <taxon>Marasmiineae</taxon>
        <taxon>Physalacriaceae</taxon>
        <taxon>Armillaria</taxon>
    </lineage>
</organism>
<keyword evidence="2 4" id="KW-0863">Zinc-finger</keyword>
<evidence type="ECO:0000256" key="2">
    <source>
        <dbReference type="ARBA" id="ARBA00022771"/>
    </source>
</evidence>
<reference evidence="6" key="1">
    <citation type="submission" date="2023-06" db="EMBL/GenBank/DDBJ databases">
        <authorList>
            <consortium name="Lawrence Berkeley National Laboratory"/>
            <person name="Ahrendt S."/>
            <person name="Sahu N."/>
            <person name="Indic B."/>
            <person name="Wong-Bajracharya J."/>
            <person name="Merenyi Z."/>
            <person name="Ke H.-M."/>
            <person name="Monk M."/>
            <person name="Kocsube S."/>
            <person name="Drula E."/>
            <person name="Lipzen A."/>
            <person name="Balint B."/>
            <person name="Henrissat B."/>
            <person name="Andreopoulos B."/>
            <person name="Martin F.M."/>
            <person name="Harder C.B."/>
            <person name="Rigling D."/>
            <person name="Ford K.L."/>
            <person name="Foster G.D."/>
            <person name="Pangilinan J."/>
            <person name="Papanicolaou A."/>
            <person name="Barry K."/>
            <person name="LaButti K."/>
            <person name="Viragh M."/>
            <person name="Koriabine M."/>
            <person name="Yan M."/>
            <person name="Riley R."/>
            <person name="Champramary S."/>
            <person name="Plett K.L."/>
            <person name="Tsai I.J."/>
            <person name="Slot J."/>
            <person name="Sipos G."/>
            <person name="Plett J."/>
            <person name="Nagy L.G."/>
            <person name="Grigoriev I.V."/>
        </authorList>
    </citation>
    <scope>NUCLEOTIDE SEQUENCE</scope>
    <source>
        <strain evidence="6">FPL87.14</strain>
    </source>
</reference>
<evidence type="ECO:0000256" key="4">
    <source>
        <dbReference type="PROSITE-ProRule" id="PRU00134"/>
    </source>
</evidence>
<dbReference type="Gene3D" id="6.10.140.2220">
    <property type="match status" value="1"/>
</dbReference>
<feature type="domain" description="MYND-type" evidence="5">
    <location>
        <begin position="145"/>
        <end position="180"/>
    </location>
</feature>
<evidence type="ECO:0000256" key="1">
    <source>
        <dbReference type="ARBA" id="ARBA00022723"/>
    </source>
</evidence>
<evidence type="ECO:0000313" key="6">
    <source>
        <dbReference type="EMBL" id="KAK0452244.1"/>
    </source>
</evidence>
<comment type="caution">
    <text evidence="6">The sequence shown here is derived from an EMBL/GenBank/DDBJ whole genome shotgun (WGS) entry which is preliminary data.</text>
</comment>
<evidence type="ECO:0000256" key="3">
    <source>
        <dbReference type="ARBA" id="ARBA00022833"/>
    </source>
</evidence>
<gene>
    <name evidence="6" type="ORF">EV421DRAFT_886588</name>
</gene>
<dbReference type="PROSITE" id="PS50865">
    <property type="entry name" value="ZF_MYND_2"/>
    <property type="match status" value="1"/>
</dbReference>
<evidence type="ECO:0000313" key="7">
    <source>
        <dbReference type="Proteomes" id="UP001175226"/>
    </source>
</evidence>
<proteinExistence type="predicted"/>
<evidence type="ECO:0000259" key="5">
    <source>
        <dbReference type="PROSITE" id="PS50865"/>
    </source>
</evidence>
<keyword evidence="1" id="KW-0479">Metal-binding</keyword>
<sequence>MNSAGNTVLQYRLPGEDETWYTLCEIVEDISMFVRPVYKVEDKLPGNYWSVAIYTDDPVQDAEDLKCEIGSTMCIKNSRLHRFFDGQIGYRIEDLSTVTVRSRVKKSSYLLTMLPYKVLPCTIAQLRTLNSWLRQRSDAGQFMSCIVCNEPAQHRCTRCKSRYCSQKCQRQDWKEHKVTCKALKTLLEWNIVFA</sequence>
<keyword evidence="3" id="KW-0862">Zinc</keyword>
<dbReference type="SUPFAM" id="SSF144232">
    <property type="entry name" value="HIT/MYND zinc finger-like"/>
    <property type="match status" value="1"/>
</dbReference>
<dbReference type="EMBL" id="JAUEPT010000004">
    <property type="protein sequence ID" value="KAK0452244.1"/>
    <property type="molecule type" value="Genomic_DNA"/>
</dbReference>
<dbReference type="InterPro" id="IPR002893">
    <property type="entry name" value="Znf_MYND"/>
</dbReference>
<keyword evidence="7" id="KW-1185">Reference proteome</keyword>
<dbReference type="Pfam" id="PF01753">
    <property type="entry name" value="zf-MYND"/>
    <property type="match status" value="1"/>
</dbReference>
<dbReference type="AlphaFoldDB" id="A0AA39K314"/>
<accession>A0AA39K314</accession>
<name>A0AA39K314_9AGAR</name>